<accession>A0A7I0HW58</accession>
<reference evidence="4 5" key="1">
    <citation type="journal article" date="2019" name="PLoS Negl. Trop. Dis.">
        <title>Revisiting the worldwide diversity of Leptospira species in the environment.</title>
        <authorList>
            <person name="Vincent A.T."/>
            <person name="Schiettekatte O."/>
            <person name="Bourhy P."/>
            <person name="Veyrier F.J."/>
            <person name="Picardeau M."/>
        </authorList>
    </citation>
    <scope>NUCLEOTIDE SEQUENCE [LARGE SCALE GENOMIC DNA]</scope>
    <source>
        <strain evidence="4 5">201800273</strain>
    </source>
</reference>
<feature type="binding site" evidence="2">
    <location>
        <position position="67"/>
    </location>
    <ligand>
        <name>Cu cation</name>
        <dbReference type="ChEBI" id="CHEBI:23378"/>
    </ligand>
</feature>
<dbReference type="GO" id="GO:0046872">
    <property type="term" value="F:metal ion binding"/>
    <property type="evidence" value="ECO:0007669"/>
    <property type="project" value="UniProtKB-KW"/>
</dbReference>
<dbReference type="PANTHER" id="PTHR12151:SF25">
    <property type="entry name" value="LINALOOL DEHYDRATASE_ISOMERASE DOMAIN-CONTAINING PROTEIN"/>
    <property type="match status" value="1"/>
</dbReference>
<evidence type="ECO:0000256" key="1">
    <source>
        <dbReference type="ARBA" id="ARBA00010996"/>
    </source>
</evidence>
<comment type="caution">
    <text evidence="4">The sequence shown here is derived from an EMBL/GenBank/DDBJ whole genome shotgun (WGS) entry which is preliminary data.</text>
</comment>
<dbReference type="CDD" id="cd02968">
    <property type="entry name" value="SCO"/>
    <property type="match status" value="1"/>
</dbReference>
<dbReference type="InterPro" id="IPR003782">
    <property type="entry name" value="SCO1/SenC"/>
</dbReference>
<evidence type="ECO:0000313" key="4">
    <source>
        <dbReference type="EMBL" id="TGL08424.1"/>
    </source>
</evidence>
<organism evidence="4 5">
    <name type="scientific">Leptospira bouyouniensis</name>
    <dbReference type="NCBI Taxonomy" id="2484911"/>
    <lineage>
        <taxon>Bacteria</taxon>
        <taxon>Pseudomonadati</taxon>
        <taxon>Spirochaetota</taxon>
        <taxon>Spirochaetia</taxon>
        <taxon>Leptospirales</taxon>
        <taxon>Leptospiraceae</taxon>
        <taxon>Leptospira</taxon>
    </lineage>
</organism>
<evidence type="ECO:0000313" key="5">
    <source>
        <dbReference type="Proteomes" id="UP000297641"/>
    </source>
</evidence>
<protein>
    <submittedName>
        <fullName evidence="4">SCO family protein</fullName>
    </submittedName>
</protein>
<dbReference type="EMBL" id="RQFT01000003">
    <property type="protein sequence ID" value="TGL08424.1"/>
    <property type="molecule type" value="Genomic_DNA"/>
</dbReference>
<gene>
    <name evidence="4" type="ORF">EHQ43_05110</name>
</gene>
<dbReference type="RefSeq" id="WP_135739820.1">
    <property type="nucleotide sequence ID" value="NZ_RQFT01000003.1"/>
</dbReference>
<feature type="binding site" evidence="2">
    <location>
        <position position="71"/>
    </location>
    <ligand>
        <name>Cu cation</name>
        <dbReference type="ChEBI" id="CHEBI:23378"/>
    </ligand>
</feature>
<keyword evidence="3" id="KW-1015">Disulfide bond</keyword>
<keyword evidence="2" id="KW-0186">Copper</keyword>
<dbReference type="OrthoDB" id="9811998at2"/>
<sequence length="191" mass="21496">MDRSCLKKVTFVFLILLNIIQYGCQSKADINREVWNQLGFVKPNGESLDPKFWSEKKSVLYFGFSHCPDMCPLALTNFGRASLILGEKGKEFQFVFITLDPERDSPSTLEKYVQNFPSKNLTALSPNVESLEALTKMFGIVKEKVGDGNSYRIDHSNFIYVLDEKLNTIKTFPGGVSANALATELRKLSVP</sequence>
<dbReference type="AlphaFoldDB" id="A0A7I0HW58"/>
<dbReference type="PANTHER" id="PTHR12151">
    <property type="entry name" value="ELECTRON TRANSPORT PROTIN SCO1/SENC FAMILY MEMBER"/>
    <property type="match status" value="1"/>
</dbReference>
<comment type="similarity">
    <text evidence="1">Belongs to the SCO1/2 family.</text>
</comment>
<feature type="disulfide bond" description="Redox-active" evidence="3">
    <location>
        <begin position="67"/>
        <end position="71"/>
    </location>
</feature>
<dbReference type="Gene3D" id="3.40.30.10">
    <property type="entry name" value="Glutaredoxin"/>
    <property type="match status" value="1"/>
</dbReference>
<name>A0A7I0HW58_9LEPT</name>
<dbReference type="Pfam" id="PF02630">
    <property type="entry name" value="SCO1-SenC"/>
    <property type="match status" value="1"/>
</dbReference>
<keyword evidence="2" id="KW-0479">Metal-binding</keyword>
<feature type="binding site" evidence="2">
    <location>
        <position position="155"/>
    </location>
    <ligand>
        <name>Cu cation</name>
        <dbReference type="ChEBI" id="CHEBI:23378"/>
    </ligand>
</feature>
<dbReference type="Proteomes" id="UP000297641">
    <property type="component" value="Unassembled WGS sequence"/>
</dbReference>
<evidence type="ECO:0000256" key="3">
    <source>
        <dbReference type="PIRSR" id="PIRSR603782-2"/>
    </source>
</evidence>
<dbReference type="InterPro" id="IPR036249">
    <property type="entry name" value="Thioredoxin-like_sf"/>
</dbReference>
<dbReference type="SUPFAM" id="SSF52833">
    <property type="entry name" value="Thioredoxin-like"/>
    <property type="match status" value="1"/>
</dbReference>
<proteinExistence type="inferred from homology"/>
<evidence type="ECO:0000256" key="2">
    <source>
        <dbReference type="PIRSR" id="PIRSR603782-1"/>
    </source>
</evidence>